<accession>A0A941EK20</accession>
<name>A0A941EK20_9ACTN</name>
<organism evidence="4 5">
    <name type="scientific">Actinospica durhamensis</name>
    <dbReference type="NCBI Taxonomy" id="1508375"/>
    <lineage>
        <taxon>Bacteria</taxon>
        <taxon>Bacillati</taxon>
        <taxon>Actinomycetota</taxon>
        <taxon>Actinomycetes</taxon>
        <taxon>Catenulisporales</taxon>
        <taxon>Actinospicaceae</taxon>
        <taxon>Actinospica</taxon>
    </lineage>
</organism>
<dbReference type="SMART" id="SM00822">
    <property type="entry name" value="PKS_KR"/>
    <property type="match status" value="1"/>
</dbReference>
<reference evidence="4" key="1">
    <citation type="submission" date="2021-04" db="EMBL/GenBank/DDBJ databases">
        <title>Genome based classification of Actinospica acidithermotolerans sp. nov., an actinobacterium isolated from an Indonesian hot spring.</title>
        <authorList>
            <person name="Kusuma A.B."/>
            <person name="Putra K.E."/>
            <person name="Nafisah S."/>
            <person name="Loh J."/>
            <person name="Nouioui I."/>
            <person name="Goodfellow M."/>
        </authorList>
    </citation>
    <scope>NUCLEOTIDE SEQUENCE</scope>
    <source>
        <strain evidence="4">CSCA 57</strain>
    </source>
</reference>
<dbReference type="PANTHER" id="PTHR42879:SF2">
    <property type="entry name" value="3-OXOACYL-[ACYL-CARRIER-PROTEIN] REDUCTASE FABG"/>
    <property type="match status" value="1"/>
</dbReference>
<keyword evidence="5" id="KW-1185">Reference proteome</keyword>
<dbReference type="FunFam" id="3.40.50.720:FF:000084">
    <property type="entry name" value="Short-chain dehydrogenase reductase"/>
    <property type="match status" value="1"/>
</dbReference>
<evidence type="ECO:0000256" key="2">
    <source>
        <dbReference type="ARBA" id="ARBA00023002"/>
    </source>
</evidence>
<gene>
    <name evidence="4" type="ORF">KDL01_00840</name>
</gene>
<evidence type="ECO:0000259" key="3">
    <source>
        <dbReference type="SMART" id="SM00822"/>
    </source>
</evidence>
<dbReference type="NCBIfam" id="NF005559">
    <property type="entry name" value="PRK07231.1"/>
    <property type="match status" value="1"/>
</dbReference>
<protein>
    <submittedName>
        <fullName evidence="4">SDR family oxidoreductase</fullName>
    </submittedName>
</protein>
<dbReference type="EMBL" id="JAGSOG010000002">
    <property type="protein sequence ID" value="MBR7831783.1"/>
    <property type="molecule type" value="Genomic_DNA"/>
</dbReference>
<evidence type="ECO:0000256" key="1">
    <source>
        <dbReference type="ARBA" id="ARBA00006484"/>
    </source>
</evidence>
<dbReference type="InterPro" id="IPR036291">
    <property type="entry name" value="NAD(P)-bd_dom_sf"/>
</dbReference>
<dbReference type="Gene3D" id="3.40.50.720">
    <property type="entry name" value="NAD(P)-binding Rossmann-like Domain"/>
    <property type="match status" value="1"/>
</dbReference>
<dbReference type="AlphaFoldDB" id="A0A941EK20"/>
<comment type="caution">
    <text evidence="4">The sequence shown here is derived from an EMBL/GenBank/DDBJ whole genome shotgun (WGS) entry which is preliminary data.</text>
</comment>
<evidence type="ECO:0000313" key="5">
    <source>
        <dbReference type="Proteomes" id="UP000675781"/>
    </source>
</evidence>
<sequence length="248" mass="25083">MNELADQVALVTGATRGIGYAVAAELASHGARVIAAGRDEDTAARCARTLSEQTGTEVSGCVVDVSEFGSVAAAVRAAVAPYGRLDILVANAGIMDSAPLGAITEPSLRAMYDTNVAGTIACLQAASRIMVRRGSGSMVVLASIVGRDGSAGQVGYSASKAAIAAAARSAAKELGRWGIRVNAVAPGIIETDLISGIPEQARERYAQSTPLGRLGTPADVAKAVRFLVSEDAGFITGQVLGIDGGLVL</sequence>
<dbReference type="GO" id="GO:0016491">
    <property type="term" value="F:oxidoreductase activity"/>
    <property type="evidence" value="ECO:0007669"/>
    <property type="project" value="UniProtKB-KW"/>
</dbReference>
<dbReference type="PRINTS" id="PR00081">
    <property type="entry name" value="GDHRDH"/>
</dbReference>
<feature type="domain" description="Ketoreductase" evidence="3">
    <location>
        <begin position="7"/>
        <end position="191"/>
    </location>
</feature>
<proteinExistence type="inferred from homology"/>
<dbReference type="PRINTS" id="PR00080">
    <property type="entry name" value="SDRFAMILY"/>
</dbReference>
<evidence type="ECO:0000313" key="4">
    <source>
        <dbReference type="EMBL" id="MBR7831783.1"/>
    </source>
</evidence>
<dbReference type="Pfam" id="PF13561">
    <property type="entry name" value="adh_short_C2"/>
    <property type="match status" value="1"/>
</dbReference>
<dbReference type="InterPro" id="IPR057326">
    <property type="entry name" value="KR_dom"/>
</dbReference>
<comment type="similarity">
    <text evidence="1">Belongs to the short-chain dehydrogenases/reductases (SDR) family.</text>
</comment>
<dbReference type="InterPro" id="IPR050259">
    <property type="entry name" value="SDR"/>
</dbReference>
<keyword evidence="2" id="KW-0560">Oxidoreductase</keyword>
<dbReference type="PANTHER" id="PTHR42879">
    <property type="entry name" value="3-OXOACYL-(ACYL-CARRIER-PROTEIN) REDUCTASE"/>
    <property type="match status" value="1"/>
</dbReference>
<dbReference type="SUPFAM" id="SSF51735">
    <property type="entry name" value="NAD(P)-binding Rossmann-fold domains"/>
    <property type="match status" value="1"/>
</dbReference>
<dbReference type="RefSeq" id="WP_212526315.1">
    <property type="nucleotide sequence ID" value="NZ_JAGSOG010000002.1"/>
</dbReference>
<dbReference type="Proteomes" id="UP000675781">
    <property type="component" value="Unassembled WGS sequence"/>
</dbReference>
<dbReference type="InterPro" id="IPR002347">
    <property type="entry name" value="SDR_fam"/>
</dbReference>